<gene>
    <name evidence="1" type="ORF">O181_088400</name>
</gene>
<comment type="caution">
    <text evidence="1">The sequence shown here is derived from an EMBL/GenBank/DDBJ whole genome shotgun (WGS) entry which is preliminary data.</text>
</comment>
<proteinExistence type="predicted"/>
<protein>
    <submittedName>
        <fullName evidence="1">Uncharacterized protein</fullName>
    </submittedName>
</protein>
<name>A0A9Q3IRF8_9BASI</name>
<dbReference type="AlphaFoldDB" id="A0A9Q3IRF8"/>
<accession>A0A9Q3IRF8</accession>
<organism evidence="1 2">
    <name type="scientific">Austropuccinia psidii MF-1</name>
    <dbReference type="NCBI Taxonomy" id="1389203"/>
    <lineage>
        <taxon>Eukaryota</taxon>
        <taxon>Fungi</taxon>
        <taxon>Dikarya</taxon>
        <taxon>Basidiomycota</taxon>
        <taxon>Pucciniomycotina</taxon>
        <taxon>Pucciniomycetes</taxon>
        <taxon>Pucciniales</taxon>
        <taxon>Sphaerophragmiaceae</taxon>
        <taxon>Austropuccinia</taxon>
    </lineage>
</organism>
<evidence type="ECO:0000313" key="1">
    <source>
        <dbReference type="EMBL" id="MBW0548685.1"/>
    </source>
</evidence>
<keyword evidence="2" id="KW-1185">Reference proteome</keyword>
<dbReference type="Proteomes" id="UP000765509">
    <property type="component" value="Unassembled WGS sequence"/>
</dbReference>
<sequence>LKSAIASKSLPNIPTSALGYECLQVQLDQISPPYCSQLTQSTFSTPLGLTSTAQKPYSGSTNLPPQDLGMIISAILSLSSGGHPTPAFHTPQTLSPIFGHLQLEPVIQNYICCSQCFFLNGLTESVITSQPHCQCHNDPNVRDTPCTQSLGKFINSFETPPNKQPT</sequence>
<feature type="non-terminal residue" evidence="1">
    <location>
        <position position="1"/>
    </location>
</feature>
<evidence type="ECO:0000313" key="2">
    <source>
        <dbReference type="Proteomes" id="UP000765509"/>
    </source>
</evidence>
<dbReference type="EMBL" id="AVOT02053935">
    <property type="protein sequence ID" value="MBW0548685.1"/>
    <property type="molecule type" value="Genomic_DNA"/>
</dbReference>
<reference evidence="1" key="1">
    <citation type="submission" date="2021-03" db="EMBL/GenBank/DDBJ databases">
        <title>Draft genome sequence of rust myrtle Austropuccinia psidii MF-1, a brazilian biotype.</title>
        <authorList>
            <person name="Quecine M.C."/>
            <person name="Pachon D.M.R."/>
            <person name="Bonatelli M.L."/>
            <person name="Correr F.H."/>
            <person name="Franceschini L.M."/>
            <person name="Leite T.F."/>
            <person name="Margarido G.R.A."/>
            <person name="Almeida C.A."/>
            <person name="Ferrarezi J.A."/>
            <person name="Labate C.A."/>
        </authorList>
    </citation>
    <scope>NUCLEOTIDE SEQUENCE</scope>
    <source>
        <strain evidence="1">MF-1</strain>
    </source>
</reference>